<gene>
    <name evidence="5 7" type="primary">hrcA</name>
    <name evidence="7" type="ordered locus">LFE_1472</name>
</gene>
<dbReference type="GO" id="GO:0003677">
    <property type="term" value="F:DNA binding"/>
    <property type="evidence" value="ECO:0007669"/>
    <property type="project" value="InterPro"/>
</dbReference>
<dbReference type="NCBIfam" id="TIGR00331">
    <property type="entry name" value="hrcA"/>
    <property type="match status" value="1"/>
</dbReference>
<dbReference type="EMBL" id="AP012342">
    <property type="protein sequence ID" value="BAM07154.1"/>
    <property type="molecule type" value="Genomic_DNA"/>
</dbReference>
<dbReference type="OrthoDB" id="9783139at2"/>
<dbReference type="PATRIC" id="fig|1162668.3.peg.1744"/>
<dbReference type="Gene3D" id="1.10.10.10">
    <property type="entry name" value="Winged helix-like DNA-binding domain superfamily/Winged helix DNA-binding domain"/>
    <property type="match status" value="1"/>
</dbReference>
<reference evidence="8" key="2">
    <citation type="submission" date="2012-03" db="EMBL/GenBank/DDBJ databases">
        <title>The complete genome sequence of the pioneer microbe on fresh volcanic deposit, Leptospirillum ferrooxidans strain C2-3.</title>
        <authorList>
            <person name="Fujimura R."/>
            <person name="Sato Y."/>
            <person name="Nishizawa T."/>
            <person name="Nanba K."/>
            <person name="Oshima K."/>
            <person name="Hattori M."/>
            <person name="Kamijo T."/>
            <person name="Ohta H."/>
        </authorList>
    </citation>
    <scope>NUCLEOTIDE SEQUENCE [LARGE SCALE GENOMIC DNA]</scope>
    <source>
        <strain evidence="8">C2-3</strain>
    </source>
</reference>
<dbReference type="STRING" id="1162668.LFE_1472"/>
<evidence type="ECO:0000313" key="7">
    <source>
        <dbReference type="EMBL" id="BAM07154.1"/>
    </source>
</evidence>
<dbReference type="Gene3D" id="3.30.450.40">
    <property type="match status" value="1"/>
</dbReference>
<dbReference type="HAMAP" id="MF_00081">
    <property type="entry name" value="HrcA"/>
    <property type="match status" value="1"/>
</dbReference>
<dbReference type="InterPro" id="IPR021153">
    <property type="entry name" value="HrcA_C"/>
</dbReference>
<sequence length="347" mass="38853">MDERSWEVLNATVVGYIRNASPIGSRAVNRQFGLNYSPATIRNVMADLEETGYLMHPHTSAGRVPTPKGFRYFVDNTRFPGLESESVDQLAHLLDAVLADTASPDLLSVLSTVINLVSRMTRSTGILLGTGTNLEECLLSLDLVQISPRHVLMVVITESGSLLKKTLLIPENVDIQEVISMGQELSRRARHKTLLQVRSEIVSELEALGRSLLDVFTQLTSLSPEPDVRVFCTSYFAEVPEFKNANTLREIMEVFEEQSALYRIFEELLTEDQMALRIGNEIPVRALEPCTLISIPLRNGNVWLGSIGLVGPIRMQYDQVIPIMMYLSDRLNLWIEEVMPPTSHINS</sequence>
<dbReference type="KEGG" id="lfc:LFE_1472"/>
<dbReference type="AlphaFoldDB" id="I0IPF5"/>
<comment type="function">
    <text evidence="5">Negative regulator of class I heat shock genes (grpE-dnaK-dnaJ and groELS operons). Prevents heat-shock induction of these operons.</text>
</comment>
<evidence type="ECO:0000259" key="6">
    <source>
        <dbReference type="Pfam" id="PF01628"/>
    </source>
</evidence>
<dbReference type="HOGENOM" id="CLU_050019_1_0_0"/>
<dbReference type="InterPro" id="IPR036390">
    <property type="entry name" value="WH_DNA-bd_sf"/>
</dbReference>
<keyword evidence="4 5" id="KW-0804">Transcription</keyword>
<evidence type="ECO:0000256" key="2">
    <source>
        <dbReference type="ARBA" id="ARBA00023015"/>
    </source>
</evidence>
<dbReference type="RefSeq" id="WP_014449641.1">
    <property type="nucleotide sequence ID" value="NC_017094.1"/>
</dbReference>
<dbReference type="PANTHER" id="PTHR34824:SF1">
    <property type="entry name" value="HEAT-INDUCIBLE TRANSCRIPTION REPRESSOR HRCA"/>
    <property type="match status" value="1"/>
</dbReference>
<evidence type="ECO:0000256" key="5">
    <source>
        <dbReference type="HAMAP-Rule" id="MF_00081"/>
    </source>
</evidence>
<dbReference type="InterPro" id="IPR036388">
    <property type="entry name" value="WH-like_DNA-bd_sf"/>
</dbReference>
<dbReference type="eggNOG" id="COG1420">
    <property type="taxonomic scope" value="Bacteria"/>
</dbReference>
<evidence type="ECO:0000256" key="1">
    <source>
        <dbReference type="ARBA" id="ARBA00022491"/>
    </source>
</evidence>
<protein>
    <recommendedName>
        <fullName evidence="5">Heat-inducible transcription repressor HrcA</fullName>
    </recommendedName>
</protein>
<feature type="domain" description="Heat-inducible transcription repressor HrcA C-terminal" evidence="6">
    <location>
        <begin position="109"/>
        <end position="321"/>
    </location>
</feature>
<keyword evidence="2 5" id="KW-0805">Transcription regulation</keyword>
<evidence type="ECO:0000256" key="4">
    <source>
        <dbReference type="ARBA" id="ARBA00023163"/>
    </source>
</evidence>
<dbReference type="InterPro" id="IPR002571">
    <property type="entry name" value="HrcA"/>
</dbReference>
<dbReference type="Proteomes" id="UP000007382">
    <property type="component" value="Chromosome"/>
</dbReference>
<organism evidence="7 8">
    <name type="scientific">Leptospirillum ferrooxidans (strain C2-3)</name>
    <dbReference type="NCBI Taxonomy" id="1162668"/>
    <lineage>
        <taxon>Bacteria</taxon>
        <taxon>Pseudomonadati</taxon>
        <taxon>Nitrospirota</taxon>
        <taxon>Nitrospiria</taxon>
        <taxon>Nitrospirales</taxon>
        <taxon>Nitrospiraceae</taxon>
        <taxon>Leptospirillum</taxon>
    </lineage>
</organism>
<comment type="similarity">
    <text evidence="5">Belongs to the HrcA family.</text>
</comment>
<evidence type="ECO:0000313" key="8">
    <source>
        <dbReference type="Proteomes" id="UP000007382"/>
    </source>
</evidence>
<dbReference type="PANTHER" id="PTHR34824">
    <property type="entry name" value="HEAT-INDUCIBLE TRANSCRIPTION REPRESSOR HRCA"/>
    <property type="match status" value="1"/>
</dbReference>
<dbReference type="InterPro" id="IPR029016">
    <property type="entry name" value="GAF-like_dom_sf"/>
</dbReference>
<evidence type="ECO:0000256" key="3">
    <source>
        <dbReference type="ARBA" id="ARBA00023016"/>
    </source>
</evidence>
<dbReference type="Pfam" id="PF01628">
    <property type="entry name" value="HrcA"/>
    <property type="match status" value="1"/>
</dbReference>
<dbReference type="GO" id="GO:0045892">
    <property type="term" value="P:negative regulation of DNA-templated transcription"/>
    <property type="evidence" value="ECO:0007669"/>
    <property type="project" value="UniProtKB-UniRule"/>
</dbReference>
<reference evidence="7 8" key="1">
    <citation type="journal article" date="2012" name="J. Bacteriol.">
        <title>Complete Genome Sequence of Leptospirillum ferrooxidans Strain C2-3, Isolated from a Fresh Volcanic Ash Deposit on the Island of Miyake, Japan.</title>
        <authorList>
            <person name="Fujimura R."/>
            <person name="Sato Y."/>
            <person name="Nishizawa T."/>
            <person name="Oshima K."/>
            <person name="Kim S.-W."/>
            <person name="Hattori M."/>
            <person name="Kamijo T."/>
            <person name="Ohta H."/>
        </authorList>
    </citation>
    <scope>NUCLEOTIDE SEQUENCE [LARGE SCALE GENOMIC DNA]</scope>
    <source>
        <strain evidence="7 8">C2-3</strain>
    </source>
</reference>
<dbReference type="SUPFAM" id="SSF55781">
    <property type="entry name" value="GAF domain-like"/>
    <property type="match status" value="1"/>
</dbReference>
<keyword evidence="1 5" id="KW-0678">Repressor</keyword>
<keyword evidence="8" id="KW-1185">Reference proteome</keyword>
<proteinExistence type="inferred from homology"/>
<dbReference type="PIRSF" id="PIRSF005485">
    <property type="entry name" value="HrcA"/>
    <property type="match status" value="1"/>
</dbReference>
<accession>I0IPF5</accession>
<name>I0IPF5_LEPFC</name>
<keyword evidence="3 5" id="KW-0346">Stress response</keyword>
<dbReference type="SUPFAM" id="SSF46785">
    <property type="entry name" value="Winged helix' DNA-binding domain"/>
    <property type="match status" value="1"/>
</dbReference>